<proteinExistence type="predicted"/>
<dbReference type="EMBL" id="FNKP01000002">
    <property type="protein sequence ID" value="SDR27933.1"/>
    <property type="molecule type" value="Genomic_DNA"/>
</dbReference>
<accession>A0A1H1HR90</accession>
<gene>
    <name evidence="1" type="ORF">SAMN05443245_4200</name>
</gene>
<keyword evidence="2" id="KW-1185">Reference proteome</keyword>
<reference evidence="2" key="1">
    <citation type="submission" date="2016-10" db="EMBL/GenBank/DDBJ databases">
        <authorList>
            <person name="Varghese N."/>
        </authorList>
    </citation>
    <scope>NUCLEOTIDE SEQUENCE [LARGE SCALE GENOMIC DNA]</scope>
    <source>
        <strain evidence="2">GAS106B</strain>
    </source>
</reference>
<name>A0A1H1HR90_9BURK</name>
<dbReference type="AlphaFoldDB" id="A0A1H1HR90"/>
<dbReference type="RefSeq" id="WP_171910280.1">
    <property type="nucleotide sequence ID" value="NZ_FNKP01000002.1"/>
</dbReference>
<organism evidence="1 2">
    <name type="scientific">Paraburkholderia fungorum</name>
    <dbReference type="NCBI Taxonomy" id="134537"/>
    <lineage>
        <taxon>Bacteria</taxon>
        <taxon>Pseudomonadati</taxon>
        <taxon>Pseudomonadota</taxon>
        <taxon>Betaproteobacteria</taxon>
        <taxon>Burkholderiales</taxon>
        <taxon>Burkholderiaceae</taxon>
        <taxon>Paraburkholderia</taxon>
    </lineage>
</organism>
<evidence type="ECO:0000313" key="2">
    <source>
        <dbReference type="Proteomes" id="UP000183487"/>
    </source>
</evidence>
<sequence>MKNVNSNGFNLNISWHMLSAAKKMIEEAGDALGCRHLFGILMRGCV</sequence>
<evidence type="ECO:0000313" key="1">
    <source>
        <dbReference type="EMBL" id="SDR27933.1"/>
    </source>
</evidence>
<dbReference type="Proteomes" id="UP000183487">
    <property type="component" value="Unassembled WGS sequence"/>
</dbReference>
<protein>
    <submittedName>
        <fullName evidence="1">Uncharacterized protein</fullName>
    </submittedName>
</protein>